<dbReference type="PROSITE" id="PS50206">
    <property type="entry name" value="RHODANESE_3"/>
    <property type="match status" value="1"/>
</dbReference>
<dbReference type="OMA" id="KTFNTIC"/>
<reference evidence="2" key="2">
    <citation type="submission" date="2025-08" db="UniProtKB">
        <authorList>
            <consortium name="Ensembl"/>
        </authorList>
    </citation>
    <scope>IDENTIFICATION</scope>
</reference>
<evidence type="ECO:0000313" key="3">
    <source>
        <dbReference type="Proteomes" id="UP000265040"/>
    </source>
</evidence>
<organism evidence="2 3">
    <name type="scientific">Anabas testudineus</name>
    <name type="common">Climbing perch</name>
    <name type="synonym">Anthias testudineus</name>
    <dbReference type="NCBI Taxonomy" id="64144"/>
    <lineage>
        <taxon>Eukaryota</taxon>
        <taxon>Metazoa</taxon>
        <taxon>Chordata</taxon>
        <taxon>Craniata</taxon>
        <taxon>Vertebrata</taxon>
        <taxon>Euteleostomi</taxon>
        <taxon>Actinopterygii</taxon>
        <taxon>Neopterygii</taxon>
        <taxon>Teleostei</taxon>
        <taxon>Neoteleostei</taxon>
        <taxon>Acanthomorphata</taxon>
        <taxon>Anabantaria</taxon>
        <taxon>Anabantiformes</taxon>
        <taxon>Anabantoidei</taxon>
        <taxon>Anabantidae</taxon>
        <taxon>Anabas</taxon>
    </lineage>
</organism>
<dbReference type="GeneTree" id="ENSGT00940000161394"/>
<protein>
    <recommendedName>
        <fullName evidence="1">Rhodanese domain-containing protein</fullName>
    </recommendedName>
</protein>
<dbReference type="AlphaFoldDB" id="A0A7N6A3C8"/>
<sequence length="117" mass="12924">MANTATKDISYEDLKALMGKSQDLILVDVRTKGEVDQGCIPGSVNIPLDTVQEAFKLDPESFNSKYGITKPPLDAPELVFYCQMGRRGGIATDQAHRLGYVKARNLTGGYKLWSEKQ</sequence>
<dbReference type="Pfam" id="PF00581">
    <property type="entry name" value="Rhodanese"/>
    <property type="match status" value="1"/>
</dbReference>
<dbReference type="SUPFAM" id="SSF52821">
    <property type="entry name" value="Rhodanese/Cell cycle control phosphatase"/>
    <property type="match status" value="1"/>
</dbReference>
<dbReference type="Proteomes" id="UP000265040">
    <property type="component" value="Chromosome 10"/>
</dbReference>
<dbReference type="InterPro" id="IPR001763">
    <property type="entry name" value="Rhodanese-like_dom"/>
</dbReference>
<feature type="domain" description="Rhodanese" evidence="1">
    <location>
        <begin position="20"/>
        <end position="115"/>
    </location>
</feature>
<dbReference type="Ensembl" id="ENSATET00000038666.2">
    <property type="protein sequence ID" value="ENSATEP00000040354.1"/>
    <property type="gene ID" value="ENSATEG00000026898.2"/>
</dbReference>
<dbReference type="PANTHER" id="PTHR44086:SF3">
    <property type="entry name" value="THIOSULFATE SULFURTRANSFERASE_RHODANESE-LIKE DOMAIN-CONTAINING PROTEIN 1 ISOFORM X2"/>
    <property type="match status" value="1"/>
</dbReference>
<proteinExistence type="predicted"/>
<dbReference type="InParanoid" id="A0A7N6A3C8"/>
<name>A0A7N6A3C8_ANATE</name>
<accession>A0A7N6A3C8</accession>
<dbReference type="PANTHER" id="PTHR44086">
    <property type="entry name" value="THIOSULFATE SULFURTRANSFERASE RDL2, MITOCHONDRIAL-RELATED"/>
    <property type="match status" value="1"/>
</dbReference>
<reference evidence="2" key="1">
    <citation type="submission" date="2021-04" db="EMBL/GenBank/DDBJ databases">
        <authorList>
            <consortium name="Wellcome Sanger Institute Data Sharing"/>
        </authorList>
    </citation>
    <scope>NUCLEOTIDE SEQUENCE [LARGE SCALE GENOMIC DNA]</scope>
</reference>
<dbReference type="GeneID" id="113160121"/>
<evidence type="ECO:0000313" key="2">
    <source>
        <dbReference type="Ensembl" id="ENSATEP00000040354.1"/>
    </source>
</evidence>
<dbReference type="OrthoDB" id="566238at2759"/>
<dbReference type="RefSeq" id="XP_026212973.1">
    <property type="nucleotide sequence ID" value="XM_026357188.1"/>
</dbReference>
<keyword evidence="3" id="KW-1185">Reference proteome</keyword>
<dbReference type="InterPro" id="IPR036873">
    <property type="entry name" value="Rhodanese-like_dom_sf"/>
</dbReference>
<dbReference type="SMART" id="SM00450">
    <property type="entry name" value="RHOD"/>
    <property type="match status" value="1"/>
</dbReference>
<reference evidence="2" key="3">
    <citation type="submission" date="2025-09" db="UniProtKB">
        <authorList>
            <consortium name="Ensembl"/>
        </authorList>
    </citation>
    <scope>IDENTIFICATION</scope>
</reference>
<dbReference type="Gene3D" id="3.40.250.10">
    <property type="entry name" value="Rhodanese-like domain"/>
    <property type="match status" value="1"/>
</dbReference>
<evidence type="ECO:0000259" key="1">
    <source>
        <dbReference type="PROSITE" id="PS50206"/>
    </source>
</evidence>